<protein>
    <submittedName>
        <fullName evidence="1">Major surface glycoprotein</fullName>
    </submittedName>
</protein>
<dbReference type="AlphaFoldDB" id="H6V5Z6"/>
<reference evidence="1" key="1">
    <citation type="submission" date="2011-09" db="EMBL/GenBank/DDBJ databases">
        <title>Variation of the expressed major surface glycoprotein in Pneumocystis jirovecii.</title>
        <authorList>
            <person name="Beser J."/>
            <person name="Joannin N."/>
            <person name="Botero-Kleiven S."/>
            <person name="Lindh J."/>
            <person name="Hagblom P."/>
        </authorList>
    </citation>
    <scope>NUCLEOTIDE SEQUENCE</scope>
    <source>
        <strain evidence="1">S2</strain>
        <tissue evidence="1">Bronchoalveolar lavage</tissue>
    </source>
</reference>
<evidence type="ECO:0000313" key="1">
    <source>
        <dbReference type="EMBL" id="AEZ01885.1"/>
    </source>
</evidence>
<dbReference type="EMBL" id="JN792987">
    <property type="protein sequence ID" value="AEZ01885.1"/>
    <property type="molecule type" value="Genomic_DNA"/>
</dbReference>
<gene>
    <name evidence="1" type="primary">msg</name>
</gene>
<proteinExistence type="predicted"/>
<name>H6V5Z6_PNEJI</name>
<accession>H6V5Z6</accession>
<sequence>RAVKRRAAVQKDEIGEEHLLAFLLKKDGLEEQKCKEKLKEYCQGLNDAGIKTEQIDERLKNLCNDAKQGEKCKQKTKIEAKCNEFGTKLENVLKKEIKDLKNDDCEKNERQCLFLEG</sequence>
<feature type="non-terminal residue" evidence="1">
    <location>
        <position position="117"/>
    </location>
</feature>
<feature type="non-terminal residue" evidence="1">
    <location>
        <position position="1"/>
    </location>
</feature>
<organism evidence="1">
    <name type="scientific">Pneumocystis jirovecii</name>
    <name type="common">Human pneumocystis pneumonia agent</name>
    <dbReference type="NCBI Taxonomy" id="42068"/>
    <lineage>
        <taxon>Eukaryota</taxon>
        <taxon>Fungi</taxon>
        <taxon>Dikarya</taxon>
        <taxon>Ascomycota</taxon>
        <taxon>Taphrinomycotina</taxon>
        <taxon>Pneumocystomycetes</taxon>
        <taxon>Pneumocystaceae</taxon>
        <taxon>Pneumocystis</taxon>
    </lineage>
</organism>